<organism evidence="9 10">
    <name type="scientific">Halosegnis marinus</name>
    <dbReference type="NCBI Taxonomy" id="3034023"/>
    <lineage>
        <taxon>Archaea</taxon>
        <taxon>Methanobacteriati</taxon>
        <taxon>Methanobacteriota</taxon>
        <taxon>Stenosarchaea group</taxon>
        <taxon>Halobacteria</taxon>
        <taxon>Halobacteriales</taxon>
        <taxon>Natronomonadaceae</taxon>
        <taxon>Halosegnis</taxon>
    </lineage>
</organism>
<feature type="domain" description="DUF4010" evidence="8">
    <location>
        <begin position="185"/>
        <end position="388"/>
    </location>
</feature>
<proteinExistence type="predicted"/>
<dbReference type="AlphaFoldDB" id="A0ABD5ZS86"/>
<evidence type="ECO:0000313" key="10">
    <source>
        <dbReference type="Proteomes" id="UP001596398"/>
    </source>
</evidence>
<evidence type="ECO:0000256" key="5">
    <source>
        <dbReference type="ARBA" id="ARBA00023136"/>
    </source>
</evidence>
<feature type="transmembrane region" description="Helical" evidence="6">
    <location>
        <begin position="179"/>
        <end position="198"/>
    </location>
</feature>
<evidence type="ECO:0000256" key="4">
    <source>
        <dbReference type="ARBA" id="ARBA00022989"/>
    </source>
</evidence>
<feature type="transmembrane region" description="Helical" evidence="6">
    <location>
        <begin position="399"/>
        <end position="416"/>
    </location>
</feature>
<keyword evidence="3 6" id="KW-0812">Transmembrane</keyword>
<feature type="transmembrane region" description="Helical" evidence="6">
    <location>
        <begin position="142"/>
        <end position="159"/>
    </location>
</feature>
<dbReference type="PRINTS" id="PR01837">
    <property type="entry name" value="MGTCSAPBPROT"/>
</dbReference>
<protein>
    <submittedName>
        <fullName evidence="9">MgtC/SapB family protein</fullName>
    </submittedName>
</protein>
<keyword evidence="2" id="KW-1003">Cell membrane</keyword>
<dbReference type="Pfam" id="PF02308">
    <property type="entry name" value="MgtC"/>
    <property type="match status" value="1"/>
</dbReference>
<feature type="transmembrane region" description="Helical" evidence="6">
    <location>
        <begin position="268"/>
        <end position="288"/>
    </location>
</feature>
<feature type="transmembrane region" description="Helical" evidence="6">
    <location>
        <begin position="370"/>
        <end position="392"/>
    </location>
</feature>
<evidence type="ECO:0000256" key="1">
    <source>
        <dbReference type="ARBA" id="ARBA00004651"/>
    </source>
</evidence>
<comment type="caution">
    <text evidence="9">The sequence shown here is derived from an EMBL/GenBank/DDBJ whole genome shotgun (WGS) entry which is preliminary data.</text>
</comment>
<gene>
    <name evidence="9" type="ORF">ACFQJ4_13940</name>
</gene>
<name>A0ABD5ZS86_9EURY</name>
<dbReference type="InterPro" id="IPR049177">
    <property type="entry name" value="MgtC_SapB_SrpB_YhiD_N"/>
</dbReference>
<feature type="transmembrane region" description="Helical" evidence="6">
    <location>
        <begin position="205"/>
        <end position="226"/>
    </location>
</feature>
<feature type="transmembrane region" description="Helical" evidence="6">
    <location>
        <begin position="37"/>
        <end position="55"/>
    </location>
</feature>
<sequence length="417" mass="41735">MGSMAATVPDTEVTRLVLAAALGLFLGLEREWSEKSAGVRTLALVSLLGALFTVADGEALVVAGAALVVVHGGLLSARGLFEEDEGLALTTGVTMLVAYGTGVLVGSGLLVEGVTVAVVSSLLLVLKRELHALAGSLSRAEVRSASEFAVLAFVVFPALPPGEAEVTFAGVVLAVEPRVVWLLVVTVAAVGIVNYGVVRLYGGRGVAVTGFFGGLASSTAVVGTMLDHVRQRPAAAPYAVAAVLLANAAMAARNLAIAVAFTLSASPLFGVVLPLGVVVVGSVVLAFATADWDEPVDLELETPFRLRYALGFGVAFLLLVAVGGAASARFGALGLLVTAALAGLVSSAGGTTTAVLLYRSGAVDAETATLAVLLATGTSIGVKVALTAGAANRAFFRRVAGYSAGLLALATAAAALV</sequence>
<evidence type="ECO:0000256" key="6">
    <source>
        <dbReference type="SAM" id="Phobius"/>
    </source>
</evidence>
<dbReference type="PANTHER" id="PTHR39084:SF1">
    <property type="entry name" value="DUF4010 DOMAIN-CONTAINING PROTEIN"/>
    <property type="match status" value="1"/>
</dbReference>
<dbReference type="InterPro" id="IPR025105">
    <property type="entry name" value="DUF4010"/>
</dbReference>
<feature type="domain" description="MgtC/SapB/SrpB/YhiD N-terminal" evidence="7">
    <location>
        <begin position="16"/>
        <end position="132"/>
    </location>
</feature>
<keyword evidence="5 6" id="KW-0472">Membrane</keyword>
<evidence type="ECO:0000256" key="2">
    <source>
        <dbReference type="ARBA" id="ARBA00022475"/>
    </source>
</evidence>
<evidence type="ECO:0000259" key="8">
    <source>
        <dbReference type="Pfam" id="PF13194"/>
    </source>
</evidence>
<dbReference type="EMBL" id="JBHTAP010000001">
    <property type="protein sequence ID" value="MFC7236414.1"/>
    <property type="molecule type" value="Genomic_DNA"/>
</dbReference>
<feature type="transmembrane region" description="Helical" evidence="6">
    <location>
        <begin position="333"/>
        <end position="358"/>
    </location>
</feature>
<evidence type="ECO:0000256" key="3">
    <source>
        <dbReference type="ARBA" id="ARBA00022692"/>
    </source>
</evidence>
<accession>A0ABD5ZS86</accession>
<feature type="transmembrane region" description="Helical" evidence="6">
    <location>
        <begin position="238"/>
        <end position="261"/>
    </location>
</feature>
<feature type="transmembrane region" description="Helical" evidence="6">
    <location>
        <begin position="113"/>
        <end position="130"/>
    </location>
</feature>
<reference evidence="9 10" key="1">
    <citation type="journal article" date="2019" name="Int. J. Syst. Evol. Microbiol.">
        <title>The Global Catalogue of Microorganisms (GCM) 10K type strain sequencing project: providing services to taxonomists for standard genome sequencing and annotation.</title>
        <authorList>
            <consortium name="The Broad Institute Genomics Platform"/>
            <consortium name="The Broad Institute Genome Sequencing Center for Infectious Disease"/>
            <person name="Wu L."/>
            <person name="Ma J."/>
        </authorList>
    </citation>
    <scope>NUCLEOTIDE SEQUENCE [LARGE SCALE GENOMIC DNA]</scope>
    <source>
        <strain evidence="9 10">DT85</strain>
    </source>
</reference>
<dbReference type="PANTHER" id="PTHR39084">
    <property type="entry name" value="MEMBRANE PROTEIN-RELATED"/>
    <property type="match status" value="1"/>
</dbReference>
<dbReference type="RefSeq" id="WP_382211735.1">
    <property type="nucleotide sequence ID" value="NZ_CP119802.1"/>
</dbReference>
<evidence type="ECO:0000313" key="9">
    <source>
        <dbReference type="EMBL" id="MFC7236414.1"/>
    </source>
</evidence>
<keyword evidence="4 6" id="KW-1133">Transmembrane helix</keyword>
<evidence type="ECO:0000259" key="7">
    <source>
        <dbReference type="Pfam" id="PF02308"/>
    </source>
</evidence>
<dbReference type="GeneID" id="79268133"/>
<feature type="transmembrane region" description="Helical" evidence="6">
    <location>
        <begin position="308"/>
        <end position="326"/>
    </location>
</feature>
<feature type="transmembrane region" description="Helical" evidence="6">
    <location>
        <begin position="61"/>
        <end position="80"/>
    </location>
</feature>
<dbReference type="Proteomes" id="UP001596398">
    <property type="component" value="Unassembled WGS sequence"/>
</dbReference>
<dbReference type="GO" id="GO:0005886">
    <property type="term" value="C:plasma membrane"/>
    <property type="evidence" value="ECO:0007669"/>
    <property type="project" value="UniProtKB-SubCell"/>
</dbReference>
<comment type="subcellular location">
    <subcellularLocation>
        <location evidence="1">Cell membrane</location>
        <topology evidence="1">Multi-pass membrane protein</topology>
    </subcellularLocation>
</comment>
<keyword evidence="10" id="KW-1185">Reference proteome</keyword>
<dbReference type="Pfam" id="PF13194">
    <property type="entry name" value="DUF4010"/>
    <property type="match status" value="1"/>
</dbReference>
<dbReference type="InterPro" id="IPR003416">
    <property type="entry name" value="MgtC/SapB/SrpB/YhiD_fam"/>
</dbReference>